<evidence type="ECO:0000256" key="1">
    <source>
        <dbReference type="SAM" id="Phobius"/>
    </source>
</evidence>
<proteinExistence type="predicted"/>
<evidence type="ECO:0000313" key="3">
    <source>
        <dbReference type="Proteomes" id="UP000250140"/>
    </source>
</evidence>
<sequence length="87" mass="9805">MGSARSRWHLLVVVAVVEADTFLFVFVCFSFETPGLCLGLLCMPMSSGFGMGAYYGFYRFWMGFGRIGAWLWELLLGVNCGSRWRDG</sequence>
<protein>
    <submittedName>
        <fullName evidence="2">Uncharacterized protein</fullName>
    </submittedName>
</protein>
<feature type="transmembrane region" description="Helical" evidence="1">
    <location>
        <begin position="12"/>
        <end position="32"/>
    </location>
</feature>
<keyword evidence="3" id="KW-1185">Reference proteome</keyword>
<organism evidence="2 3">
    <name type="scientific">Glonium stellatum</name>
    <dbReference type="NCBI Taxonomy" id="574774"/>
    <lineage>
        <taxon>Eukaryota</taxon>
        <taxon>Fungi</taxon>
        <taxon>Dikarya</taxon>
        <taxon>Ascomycota</taxon>
        <taxon>Pezizomycotina</taxon>
        <taxon>Dothideomycetes</taxon>
        <taxon>Pleosporomycetidae</taxon>
        <taxon>Gloniales</taxon>
        <taxon>Gloniaceae</taxon>
        <taxon>Glonium</taxon>
    </lineage>
</organism>
<keyword evidence="1" id="KW-1133">Transmembrane helix</keyword>
<keyword evidence="1" id="KW-0812">Transmembrane</keyword>
<evidence type="ECO:0000313" key="2">
    <source>
        <dbReference type="EMBL" id="OCL09895.1"/>
    </source>
</evidence>
<accession>A0A8E2F3G7</accession>
<dbReference type="AlphaFoldDB" id="A0A8E2F3G7"/>
<name>A0A8E2F3G7_9PEZI</name>
<dbReference type="EMBL" id="KV749343">
    <property type="protein sequence ID" value="OCL09895.1"/>
    <property type="molecule type" value="Genomic_DNA"/>
</dbReference>
<keyword evidence="1" id="KW-0472">Membrane</keyword>
<dbReference type="Proteomes" id="UP000250140">
    <property type="component" value="Unassembled WGS sequence"/>
</dbReference>
<gene>
    <name evidence="2" type="ORF">AOQ84DRAFT_10699</name>
</gene>
<reference evidence="2 3" key="1">
    <citation type="journal article" date="2016" name="Nat. Commun.">
        <title>Ectomycorrhizal ecology is imprinted in the genome of the dominant symbiotic fungus Cenococcum geophilum.</title>
        <authorList>
            <consortium name="DOE Joint Genome Institute"/>
            <person name="Peter M."/>
            <person name="Kohler A."/>
            <person name="Ohm R.A."/>
            <person name="Kuo A."/>
            <person name="Krutzmann J."/>
            <person name="Morin E."/>
            <person name="Arend M."/>
            <person name="Barry K.W."/>
            <person name="Binder M."/>
            <person name="Choi C."/>
            <person name="Clum A."/>
            <person name="Copeland A."/>
            <person name="Grisel N."/>
            <person name="Haridas S."/>
            <person name="Kipfer T."/>
            <person name="LaButti K."/>
            <person name="Lindquist E."/>
            <person name="Lipzen A."/>
            <person name="Maire R."/>
            <person name="Meier B."/>
            <person name="Mihaltcheva S."/>
            <person name="Molinier V."/>
            <person name="Murat C."/>
            <person name="Poggeler S."/>
            <person name="Quandt C.A."/>
            <person name="Sperisen C."/>
            <person name="Tritt A."/>
            <person name="Tisserant E."/>
            <person name="Crous P.W."/>
            <person name="Henrissat B."/>
            <person name="Nehls U."/>
            <person name="Egli S."/>
            <person name="Spatafora J.W."/>
            <person name="Grigoriev I.V."/>
            <person name="Martin F.M."/>
        </authorList>
    </citation>
    <scope>NUCLEOTIDE SEQUENCE [LARGE SCALE GENOMIC DNA]</scope>
    <source>
        <strain evidence="2 3">CBS 207.34</strain>
    </source>
</reference>
<feature type="transmembrane region" description="Helical" evidence="1">
    <location>
        <begin position="38"/>
        <end position="57"/>
    </location>
</feature>